<feature type="transmembrane region" description="Helical" evidence="1">
    <location>
        <begin position="193"/>
        <end position="220"/>
    </location>
</feature>
<accession>A0A067S6D8</accession>
<feature type="domain" description="DUF6533" evidence="2">
    <location>
        <begin position="20"/>
        <end position="66"/>
    </location>
</feature>
<name>A0A067S6D8_GALM3</name>
<feature type="transmembrane region" description="Helical" evidence="1">
    <location>
        <begin position="62"/>
        <end position="85"/>
    </location>
</feature>
<proteinExistence type="predicted"/>
<dbReference type="HOGENOM" id="CLU_035509_9_0_1"/>
<dbReference type="InterPro" id="IPR045340">
    <property type="entry name" value="DUF6533"/>
</dbReference>
<dbReference type="AlphaFoldDB" id="A0A067S6D8"/>
<feature type="transmembrane region" description="Helical" evidence="1">
    <location>
        <begin position="97"/>
        <end position="119"/>
    </location>
</feature>
<sequence>MNWPPDAVLKEIWASRIASYVWLSGLVVLTYDTISTFPREVTHIWRKGTWSLPKMLYLLLRYLGLFQAIGSNTALLLTVNGIMVLRLYALYGRSTRVLCFLLIMFFGELAVQVFTTIAFGKSIVEATLLAPPDAPILGCLTAPKLSGGIMIGWSFSIVVAVICFIMTIAKFVQSALEARRSGWRVRFPPLAKAFVRDGTIYFLAVAVTLIAGAIICSVVVGPFVVLYEPWLAVSLVIAGSRLILNLREAAARDSLTNDSVFNSDLRGPETYSVYSSVVP</sequence>
<dbReference type="OrthoDB" id="2952413at2759"/>
<gene>
    <name evidence="3" type="ORF">GALMADRAFT_273538</name>
</gene>
<feature type="transmembrane region" description="Helical" evidence="1">
    <location>
        <begin position="12"/>
        <end position="31"/>
    </location>
</feature>
<feature type="transmembrane region" description="Helical" evidence="1">
    <location>
        <begin position="150"/>
        <end position="172"/>
    </location>
</feature>
<keyword evidence="1" id="KW-1133">Transmembrane helix</keyword>
<keyword evidence="1" id="KW-0812">Transmembrane</keyword>
<evidence type="ECO:0000256" key="1">
    <source>
        <dbReference type="SAM" id="Phobius"/>
    </source>
</evidence>
<keyword evidence="4" id="KW-1185">Reference proteome</keyword>
<dbReference type="EMBL" id="KL142423">
    <property type="protein sequence ID" value="KDR66425.1"/>
    <property type="molecule type" value="Genomic_DNA"/>
</dbReference>
<feature type="transmembrane region" description="Helical" evidence="1">
    <location>
        <begin position="226"/>
        <end position="244"/>
    </location>
</feature>
<evidence type="ECO:0000313" key="4">
    <source>
        <dbReference type="Proteomes" id="UP000027222"/>
    </source>
</evidence>
<evidence type="ECO:0000259" key="2">
    <source>
        <dbReference type="Pfam" id="PF20151"/>
    </source>
</evidence>
<dbReference type="Pfam" id="PF20151">
    <property type="entry name" value="DUF6533"/>
    <property type="match status" value="1"/>
</dbReference>
<dbReference type="Proteomes" id="UP000027222">
    <property type="component" value="Unassembled WGS sequence"/>
</dbReference>
<keyword evidence="1" id="KW-0472">Membrane</keyword>
<protein>
    <recommendedName>
        <fullName evidence="2">DUF6533 domain-containing protein</fullName>
    </recommendedName>
</protein>
<evidence type="ECO:0000313" key="3">
    <source>
        <dbReference type="EMBL" id="KDR66425.1"/>
    </source>
</evidence>
<organism evidence="3 4">
    <name type="scientific">Galerina marginata (strain CBS 339.88)</name>
    <dbReference type="NCBI Taxonomy" id="685588"/>
    <lineage>
        <taxon>Eukaryota</taxon>
        <taxon>Fungi</taxon>
        <taxon>Dikarya</taxon>
        <taxon>Basidiomycota</taxon>
        <taxon>Agaricomycotina</taxon>
        <taxon>Agaricomycetes</taxon>
        <taxon>Agaricomycetidae</taxon>
        <taxon>Agaricales</taxon>
        <taxon>Agaricineae</taxon>
        <taxon>Strophariaceae</taxon>
        <taxon>Galerina</taxon>
    </lineage>
</organism>
<reference evidence="4" key="1">
    <citation type="journal article" date="2014" name="Proc. Natl. Acad. Sci. U.S.A.">
        <title>Extensive sampling of basidiomycete genomes demonstrates inadequacy of the white-rot/brown-rot paradigm for wood decay fungi.</title>
        <authorList>
            <person name="Riley R."/>
            <person name="Salamov A.A."/>
            <person name="Brown D.W."/>
            <person name="Nagy L.G."/>
            <person name="Floudas D."/>
            <person name="Held B.W."/>
            <person name="Levasseur A."/>
            <person name="Lombard V."/>
            <person name="Morin E."/>
            <person name="Otillar R."/>
            <person name="Lindquist E.A."/>
            <person name="Sun H."/>
            <person name="LaButti K.M."/>
            <person name="Schmutz J."/>
            <person name="Jabbour D."/>
            <person name="Luo H."/>
            <person name="Baker S.E."/>
            <person name="Pisabarro A.G."/>
            <person name="Walton J.D."/>
            <person name="Blanchette R.A."/>
            <person name="Henrissat B."/>
            <person name="Martin F."/>
            <person name="Cullen D."/>
            <person name="Hibbett D.S."/>
            <person name="Grigoriev I.V."/>
        </authorList>
    </citation>
    <scope>NUCLEOTIDE SEQUENCE [LARGE SCALE GENOMIC DNA]</scope>
    <source>
        <strain evidence="4">CBS 339.88</strain>
    </source>
</reference>